<proteinExistence type="predicted"/>
<dbReference type="Proteomes" id="UP001054945">
    <property type="component" value="Unassembled WGS sequence"/>
</dbReference>
<dbReference type="EMBL" id="BPLR01009243">
    <property type="protein sequence ID" value="GIY30532.1"/>
    <property type="molecule type" value="Genomic_DNA"/>
</dbReference>
<sequence length="105" mass="11917">MTELQLVLVSNRDTISHQDSRLHDPTSAKNKAVQETWDPFTQLVRNFASNVSGPLKVSFARRNSLPWREALAAQLAAYELPADPINFRIPRMSQHKHGLRHASCE</sequence>
<evidence type="ECO:0000313" key="2">
    <source>
        <dbReference type="Proteomes" id="UP001054945"/>
    </source>
</evidence>
<evidence type="ECO:0000313" key="1">
    <source>
        <dbReference type="EMBL" id="GIY30532.1"/>
    </source>
</evidence>
<dbReference type="AlphaFoldDB" id="A0AAV4SAL3"/>
<reference evidence="1 2" key="1">
    <citation type="submission" date="2021-06" db="EMBL/GenBank/DDBJ databases">
        <title>Caerostris extrusa draft genome.</title>
        <authorList>
            <person name="Kono N."/>
            <person name="Arakawa K."/>
        </authorList>
    </citation>
    <scope>NUCLEOTIDE SEQUENCE [LARGE SCALE GENOMIC DNA]</scope>
</reference>
<comment type="caution">
    <text evidence="1">The sequence shown here is derived from an EMBL/GenBank/DDBJ whole genome shotgun (WGS) entry which is preliminary data.</text>
</comment>
<organism evidence="1 2">
    <name type="scientific">Caerostris extrusa</name>
    <name type="common">Bark spider</name>
    <name type="synonym">Caerostris bankana</name>
    <dbReference type="NCBI Taxonomy" id="172846"/>
    <lineage>
        <taxon>Eukaryota</taxon>
        <taxon>Metazoa</taxon>
        <taxon>Ecdysozoa</taxon>
        <taxon>Arthropoda</taxon>
        <taxon>Chelicerata</taxon>
        <taxon>Arachnida</taxon>
        <taxon>Araneae</taxon>
        <taxon>Araneomorphae</taxon>
        <taxon>Entelegynae</taxon>
        <taxon>Araneoidea</taxon>
        <taxon>Araneidae</taxon>
        <taxon>Caerostris</taxon>
    </lineage>
</organism>
<gene>
    <name evidence="1" type="ORF">CEXT_299521</name>
</gene>
<keyword evidence="2" id="KW-1185">Reference proteome</keyword>
<name>A0AAV4SAL3_CAEEX</name>
<accession>A0AAV4SAL3</accession>
<protein>
    <submittedName>
        <fullName evidence="1">Uncharacterized protein</fullName>
    </submittedName>
</protein>